<name>A0A6C0C7L0_9ZZZZ</name>
<evidence type="ECO:0008006" key="2">
    <source>
        <dbReference type="Google" id="ProtNLM"/>
    </source>
</evidence>
<reference evidence="1" key="1">
    <citation type="journal article" date="2020" name="Nature">
        <title>Giant virus diversity and host interactions through global metagenomics.</title>
        <authorList>
            <person name="Schulz F."/>
            <person name="Roux S."/>
            <person name="Paez-Espino D."/>
            <person name="Jungbluth S."/>
            <person name="Walsh D.A."/>
            <person name="Denef V.J."/>
            <person name="McMahon K.D."/>
            <person name="Konstantinidis K.T."/>
            <person name="Eloe-Fadrosh E.A."/>
            <person name="Kyrpides N.C."/>
            <person name="Woyke T."/>
        </authorList>
    </citation>
    <scope>NUCLEOTIDE SEQUENCE</scope>
    <source>
        <strain evidence="1">GVMAG-M-3300020192-26</strain>
    </source>
</reference>
<dbReference type="EMBL" id="MN739358">
    <property type="protein sequence ID" value="QHT00716.1"/>
    <property type="molecule type" value="Genomic_DNA"/>
</dbReference>
<dbReference type="AlphaFoldDB" id="A0A6C0C7L0"/>
<organism evidence="1">
    <name type="scientific">viral metagenome</name>
    <dbReference type="NCBI Taxonomy" id="1070528"/>
    <lineage>
        <taxon>unclassified sequences</taxon>
        <taxon>metagenomes</taxon>
        <taxon>organismal metagenomes</taxon>
    </lineage>
</organism>
<dbReference type="Pfam" id="PF05725">
    <property type="entry name" value="FNIP"/>
    <property type="match status" value="3"/>
</dbReference>
<sequence>MEDLLEDAILLLCHYLTDQEKIYFLSTSSKFDKLKMKTSFNTMIENNKILDLVYFDRFTNVTICRDYKRLPALVTHLTLYQGIYYNEYEKYIPNSVTHIIIATDMPGLECVYNEVMKSDLPWNRKIPYIDFDTGNKITQNDFSLEDEYHKIYPNMIPKTVKRLHFCYNFDKSLRGCIPNSVTHLSFLDYFNRPIKDCIPDSVTNLKFGWEFNQPIDGCIPNSVIKLKFGDEFKQPIEGCIPNSVIHLSLGYAFNQRPLKNLLPPSVTHLHVAINFMDDIDTLPDTLKYLSIDGQPVDIDGLRKERNM</sequence>
<dbReference type="InterPro" id="IPR008615">
    <property type="entry name" value="FNIP"/>
</dbReference>
<accession>A0A6C0C7L0</accession>
<dbReference type="PANTHER" id="PTHR32134">
    <property type="entry name" value="FNIP REPEAT-CONTAINING PROTEIN"/>
    <property type="match status" value="1"/>
</dbReference>
<protein>
    <recommendedName>
        <fullName evidence="2">F-box domain-containing protein</fullName>
    </recommendedName>
</protein>
<dbReference type="InterPro" id="IPR051251">
    <property type="entry name" value="STK_FNIP-Repeat"/>
</dbReference>
<proteinExistence type="predicted"/>
<dbReference type="PANTHER" id="PTHR32134:SF92">
    <property type="entry name" value="FNIP REPEAT-CONTAINING PROTEIN"/>
    <property type="match status" value="1"/>
</dbReference>
<evidence type="ECO:0000313" key="1">
    <source>
        <dbReference type="EMBL" id="QHT00716.1"/>
    </source>
</evidence>